<evidence type="ECO:0000313" key="3">
    <source>
        <dbReference type="Proteomes" id="UP001596170"/>
    </source>
</evidence>
<feature type="transmembrane region" description="Helical" evidence="1">
    <location>
        <begin position="50"/>
        <end position="73"/>
    </location>
</feature>
<evidence type="ECO:0000313" key="2">
    <source>
        <dbReference type="EMBL" id="MFC6039909.1"/>
    </source>
</evidence>
<dbReference type="EMBL" id="JBHSRI010000018">
    <property type="protein sequence ID" value="MFC6039909.1"/>
    <property type="molecule type" value="Genomic_DNA"/>
</dbReference>
<accession>A0ABW1L878</accession>
<organism evidence="2 3">
    <name type="scientific">Paenisporosarcina macmurdoensis</name>
    <dbReference type="NCBI Taxonomy" id="212659"/>
    <lineage>
        <taxon>Bacteria</taxon>
        <taxon>Bacillati</taxon>
        <taxon>Bacillota</taxon>
        <taxon>Bacilli</taxon>
        <taxon>Bacillales</taxon>
        <taxon>Caryophanaceae</taxon>
        <taxon>Paenisporosarcina</taxon>
    </lineage>
</organism>
<reference evidence="3" key="1">
    <citation type="journal article" date="2019" name="Int. J. Syst. Evol. Microbiol.">
        <title>The Global Catalogue of Microorganisms (GCM) 10K type strain sequencing project: providing services to taxonomists for standard genome sequencing and annotation.</title>
        <authorList>
            <consortium name="The Broad Institute Genomics Platform"/>
            <consortium name="The Broad Institute Genome Sequencing Center for Infectious Disease"/>
            <person name="Wu L."/>
            <person name="Ma J."/>
        </authorList>
    </citation>
    <scope>NUCLEOTIDE SEQUENCE [LARGE SCALE GENOMIC DNA]</scope>
    <source>
        <strain evidence="3">CCUG 54527</strain>
    </source>
</reference>
<feature type="transmembrane region" description="Helical" evidence="1">
    <location>
        <begin position="105"/>
        <end position="124"/>
    </location>
</feature>
<gene>
    <name evidence="2" type="ORF">ACFPYN_10800</name>
</gene>
<keyword evidence="3" id="KW-1185">Reference proteome</keyword>
<sequence>MKGTHYLWISSAHAVVFTTILGFLHVFKFIKWHPLNWTETFQIFPHSHVSIKWILTFFIVFLIINIAMGILLLVKKMPAISSSILLGFAIWILLEWAIYKEFSSIGWHSIPILTVILLISRALAETIVYYDRAVYDDDRK</sequence>
<dbReference type="Proteomes" id="UP001596170">
    <property type="component" value="Unassembled WGS sequence"/>
</dbReference>
<keyword evidence="1" id="KW-0812">Transmembrane</keyword>
<feature type="transmembrane region" description="Helical" evidence="1">
    <location>
        <begin position="7"/>
        <end position="30"/>
    </location>
</feature>
<keyword evidence="1" id="KW-1133">Transmembrane helix</keyword>
<comment type="caution">
    <text evidence="2">The sequence shown here is derived from an EMBL/GenBank/DDBJ whole genome shotgun (WGS) entry which is preliminary data.</text>
</comment>
<keyword evidence="1" id="KW-0472">Membrane</keyword>
<protein>
    <submittedName>
        <fullName evidence="2">Uncharacterized protein</fullName>
    </submittedName>
</protein>
<name>A0ABW1L878_9BACL</name>
<feature type="transmembrane region" description="Helical" evidence="1">
    <location>
        <begin position="80"/>
        <end position="99"/>
    </location>
</feature>
<evidence type="ECO:0000256" key="1">
    <source>
        <dbReference type="SAM" id="Phobius"/>
    </source>
</evidence>
<dbReference type="RefSeq" id="WP_377734107.1">
    <property type="nucleotide sequence ID" value="NZ_JBHSRI010000018.1"/>
</dbReference>
<proteinExistence type="predicted"/>